<dbReference type="Pfam" id="PF00160">
    <property type="entry name" value="Pro_isomerase"/>
    <property type="match status" value="1"/>
</dbReference>
<sequence length="165" mass="18341">MSLLWKRLPIAVKSMTIGCTVMGGFVAIEKYQNYKDDIAEAENRLENHQRDRVKIGEAKLRNALADSQSKAFLELEMDGQPIGRLTVALYDSIVPETVQNFAALCNNQCSPIYAEGKGKQDMKLKFGYAKNKARFFRVVPGFTAQCGMLPLEGNKGHISGRGCYS</sequence>
<protein>
    <recommendedName>
        <fullName evidence="1">Peptidyl-prolyl cis-trans isomerase</fullName>
        <shortName evidence="1">PPIase</shortName>
        <ecNumber evidence="1">5.2.1.8</ecNumber>
    </recommendedName>
</protein>
<evidence type="ECO:0000256" key="2">
    <source>
        <dbReference type="SAM" id="Coils"/>
    </source>
</evidence>
<keyword evidence="1" id="KW-0697">Rotamase</keyword>
<name>A0ABN7SM58_OIKDI</name>
<comment type="function">
    <text evidence="1">PPIases accelerate the folding of proteins. It catalyzes the cis-trans isomerization of proline imidic peptide bonds in oligopeptides.</text>
</comment>
<dbReference type="InterPro" id="IPR002130">
    <property type="entry name" value="Cyclophilin-type_PPIase_dom"/>
</dbReference>
<gene>
    <name evidence="4" type="ORF">OKIOD_LOCUS8266</name>
</gene>
<evidence type="ECO:0000313" key="4">
    <source>
        <dbReference type="EMBL" id="CAG5099832.1"/>
    </source>
</evidence>
<comment type="catalytic activity">
    <reaction evidence="1">
        <text>[protein]-peptidylproline (omega=180) = [protein]-peptidylproline (omega=0)</text>
        <dbReference type="Rhea" id="RHEA:16237"/>
        <dbReference type="Rhea" id="RHEA-COMP:10747"/>
        <dbReference type="Rhea" id="RHEA-COMP:10748"/>
        <dbReference type="ChEBI" id="CHEBI:83833"/>
        <dbReference type="ChEBI" id="CHEBI:83834"/>
        <dbReference type="EC" id="5.2.1.8"/>
    </reaction>
</comment>
<comment type="similarity">
    <text evidence="1">Belongs to the cyclophilin-type PPIase family.</text>
</comment>
<evidence type="ECO:0000259" key="3">
    <source>
        <dbReference type="PROSITE" id="PS50072"/>
    </source>
</evidence>
<dbReference type="InterPro" id="IPR029000">
    <property type="entry name" value="Cyclophilin-like_dom_sf"/>
</dbReference>
<keyword evidence="1" id="KW-0413">Isomerase</keyword>
<evidence type="ECO:0000313" key="5">
    <source>
        <dbReference type="Proteomes" id="UP001158576"/>
    </source>
</evidence>
<proteinExistence type="inferred from homology"/>
<dbReference type="Proteomes" id="UP001158576">
    <property type="component" value="Chromosome XSR"/>
</dbReference>
<dbReference type="PROSITE" id="PS50072">
    <property type="entry name" value="CSA_PPIASE_2"/>
    <property type="match status" value="1"/>
</dbReference>
<reference evidence="4 5" key="1">
    <citation type="submission" date="2021-04" db="EMBL/GenBank/DDBJ databases">
        <authorList>
            <person name="Bliznina A."/>
        </authorList>
    </citation>
    <scope>NUCLEOTIDE SEQUENCE [LARGE SCALE GENOMIC DNA]</scope>
</reference>
<keyword evidence="2" id="KW-0175">Coiled coil</keyword>
<feature type="coiled-coil region" evidence="2">
    <location>
        <begin position="31"/>
        <end position="58"/>
    </location>
</feature>
<dbReference type="SUPFAM" id="SSF50891">
    <property type="entry name" value="Cyclophilin-like"/>
    <property type="match status" value="1"/>
</dbReference>
<dbReference type="PRINTS" id="PR00153">
    <property type="entry name" value="CSAPPISMRASE"/>
</dbReference>
<feature type="domain" description="PPIase cyclophilin-type" evidence="3">
    <location>
        <begin position="72"/>
        <end position="165"/>
    </location>
</feature>
<accession>A0ABN7SM58</accession>
<evidence type="ECO:0000256" key="1">
    <source>
        <dbReference type="RuleBase" id="RU363019"/>
    </source>
</evidence>
<dbReference type="EC" id="5.2.1.8" evidence="1"/>
<dbReference type="EMBL" id="OU015569">
    <property type="protein sequence ID" value="CAG5099832.1"/>
    <property type="molecule type" value="Genomic_DNA"/>
</dbReference>
<keyword evidence="5" id="KW-1185">Reference proteome</keyword>
<dbReference type="Gene3D" id="2.40.100.10">
    <property type="entry name" value="Cyclophilin-like"/>
    <property type="match status" value="1"/>
</dbReference>
<organism evidence="4 5">
    <name type="scientific">Oikopleura dioica</name>
    <name type="common">Tunicate</name>
    <dbReference type="NCBI Taxonomy" id="34765"/>
    <lineage>
        <taxon>Eukaryota</taxon>
        <taxon>Metazoa</taxon>
        <taxon>Chordata</taxon>
        <taxon>Tunicata</taxon>
        <taxon>Appendicularia</taxon>
        <taxon>Copelata</taxon>
        <taxon>Oikopleuridae</taxon>
        <taxon>Oikopleura</taxon>
    </lineage>
</organism>